<dbReference type="GO" id="GO:0015930">
    <property type="term" value="F:glutamate synthase activity"/>
    <property type="evidence" value="ECO:0007669"/>
    <property type="project" value="InterPro"/>
</dbReference>
<proteinExistence type="inferred from homology"/>
<keyword evidence="6" id="KW-1185">Reference proteome</keyword>
<dbReference type="Gene3D" id="3.20.20.70">
    <property type="entry name" value="Aldolase class I"/>
    <property type="match status" value="1"/>
</dbReference>
<dbReference type="SUPFAM" id="SSF51395">
    <property type="entry name" value="FMN-linked oxidoreductases"/>
    <property type="match status" value="1"/>
</dbReference>
<dbReference type="RefSeq" id="WP_407648277.1">
    <property type="nucleotide sequence ID" value="NZ_JADQAZ010000002.1"/>
</dbReference>
<dbReference type="EMBL" id="JADQAZ010000002">
    <property type="protein sequence ID" value="MBT0957994.1"/>
    <property type="molecule type" value="Genomic_DNA"/>
</dbReference>
<evidence type="ECO:0000313" key="5">
    <source>
        <dbReference type="EMBL" id="MBT0957994.1"/>
    </source>
</evidence>
<sequence length="493" mass="52985">MEAAGTALQYLVLIFVFLIGLALLVAAVFFVIDRTQTSDAIRRNYPVIGRFRHIFSELGEFFRQYFFAMDREELPFNRAQRDWVSRAAGGKGNTVAFGSTRNIAVAGTPIFANAAFPPLDSQAAKTEPMMIGPFARTPFMAQSIFNISGMSYGAISKPAVRALSKGAAKAGIWMNTGEGGVSPYHLEGGCDIVFQIGTAKYGVRNAQGGLDDDKLREVASHESIRMFEIKLAQGAKPGKGGILPGAKVTSEIAGIRGIQVGEDSLSPNRHAEARNFGELLDMVAHVREVTGKPVGIKTVVGELGPFEELFALINERGQESAPDFITIDGGEGGTGAAPMPLIDLVGMPIREALPLIARLRSKHGLQERIRLIASGKLVNPGDIAWAMAAGADFVTSARGFMFSLGCIQALKCNKNTCPTGITTHDPRFQQGLVVTDKVDKVAHYAKGIIKELETIAHSVGVAEPREIRRRHVRIVQPEGTSVPMDVLFPDGAA</sequence>
<gene>
    <name evidence="5" type="ORF">IV417_11380</name>
</gene>
<dbReference type="PANTHER" id="PTHR43819">
    <property type="entry name" value="ARCHAEAL-TYPE GLUTAMATE SYNTHASE [NADPH]"/>
    <property type="match status" value="1"/>
</dbReference>
<evidence type="ECO:0000256" key="1">
    <source>
        <dbReference type="ARBA" id="ARBA00009716"/>
    </source>
</evidence>
<reference evidence="5 6" key="1">
    <citation type="journal article" date="2021" name="Arch. Microbiol.">
        <title>Harenicola maris gen. nov., sp. nov. isolated from the Sea of Japan shallow sediments.</title>
        <authorList>
            <person name="Romanenko L.A."/>
            <person name="Kurilenko V.V."/>
            <person name="Chernysheva N.Y."/>
            <person name="Tekutyeva L.A."/>
            <person name="Velansky P.V."/>
            <person name="Svetashev V.I."/>
            <person name="Isaeva M.P."/>
        </authorList>
    </citation>
    <scope>NUCLEOTIDE SEQUENCE [LARGE SCALE GENOMIC DNA]</scope>
    <source>
        <strain evidence="5 6">KMM 3653</strain>
    </source>
</reference>
<dbReference type="PIRSF" id="PIRSF006429">
    <property type="entry name" value="GOGAT_lg_2"/>
    <property type="match status" value="1"/>
</dbReference>
<keyword evidence="3" id="KW-0472">Membrane</keyword>
<name>A0AAP2CP33_9RHOB</name>
<evidence type="ECO:0000259" key="4">
    <source>
        <dbReference type="Pfam" id="PF01645"/>
    </source>
</evidence>
<keyword evidence="3" id="KW-1133">Transmembrane helix</keyword>
<evidence type="ECO:0000256" key="3">
    <source>
        <dbReference type="SAM" id="Phobius"/>
    </source>
</evidence>
<dbReference type="InterPro" id="IPR024188">
    <property type="entry name" value="GltB"/>
</dbReference>
<dbReference type="Pfam" id="PF01645">
    <property type="entry name" value="Glu_synthase"/>
    <property type="match status" value="1"/>
</dbReference>
<dbReference type="InterPro" id="IPR013785">
    <property type="entry name" value="Aldolase_TIM"/>
</dbReference>
<comment type="similarity">
    <text evidence="1 2">Belongs to the glutamate synthase family.</text>
</comment>
<protein>
    <submittedName>
        <fullName evidence="5">FMN-binding glutamate synthase family protein</fullName>
    </submittedName>
</protein>
<dbReference type="CDD" id="cd02808">
    <property type="entry name" value="GltS_FMN"/>
    <property type="match status" value="1"/>
</dbReference>
<comment type="caution">
    <text evidence="5">The sequence shown here is derived from an EMBL/GenBank/DDBJ whole genome shotgun (WGS) entry which is preliminary data.</text>
</comment>
<dbReference type="Proteomes" id="UP001315686">
    <property type="component" value="Unassembled WGS sequence"/>
</dbReference>
<evidence type="ECO:0000313" key="6">
    <source>
        <dbReference type="Proteomes" id="UP001315686"/>
    </source>
</evidence>
<feature type="domain" description="Glutamate synthase" evidence="4">
    <location>
        <begin position="140"/>
        <end position="461"/>
    </location>
</feature>
<accession>A0AAP2CP33</accession>
<organism evidence="5 6">
    <name type="scientific">Harenicola maris</name>
    <dbReference type="NCBI Taxonomy" id="2841044"/>
    <lineage>
        <taxon>Bacteria</taxon>
        <taxon>Pseudomonadati</taxon>
        <taxon>Pseudomonadota</taxon>
        <taxon>Alphaproteobacteria</taxon>
        <taxon>Rhodobacterales</taxon>
        <taxon>Paracoccaceae</taxon>
        <taxon>Harenicola</taxon>
    </lineage>
</organism>
<dbReference type="GO" id="GO:0006537">
    <property type="term" value="P:glutamate biosynthetic process"/>
    <property type="evidence" value="ECO:0007669"/>
    <property type="project" value="InterPro"/>
</dbReference>
<keyword evidence="3" id="KW-0812">Transmembrane</keyword>
<evidence type="ECO:0000256" key="2">
    <source>
        <dbReference type="PIRNR" id="PIRNR006429"/>
    </source>
</evidence>
<dbReference type="AlphaFoldDB" id="A0AAP2CP33"/>
<dbReference type="PANTHER" id="PTHR43819:SF1">
    <property type="entry name" value="ARCHAEAL-TYPE GLUTAMATE SYNTHASE [NADPH]"/>
    <property type="match status" value="1"/>
</dbReference>
<dbReference type="InterPro" id="IPR002932">
    <property type="entry name" value="Glu_synthdom"/>
</dbReference>
<feature type="transmembrane region" description="Helical" evidence="3">
    <location>
        <begin position="7"/>
        <end position="32"/>
    </location>
</feature>